<dbReference type="STRING" id="180088.A0A1J8QR11"/>
<dbReference type="EMBL" id="LVVM01004905">
    <property type="protein sequence ID" value="OJA11834.1"/>
    <property type="molecule type" value="Genomic_DNA"/>
</dbReference>
<dbReference type="GO" id="GO:0006817">
    <property type="term" value="P:phosphate ion transport"/>
    <property type="evidence" value="ECO:0007669"/>
    <property type="project" value="TreeGrafter"/>
</dbReference>
<dbReference type="PROSITE" id="PS51380">
    <property type="entry name" value="EXS"/>
    <property type="match status" value="1"/>
</dbReference>
<feature type="transmembrane region" description="Helical" evidence="8">
    <location>
        <begin position="757"/>
        <end position="774"/>
    </location>
</feature>
<feature type="transmembrane region" description="Helical" evidence="8">
    <location>
        <begin position="520"/>
        <end position="538"/>
    </location>
</feature>
<protein>
    <recommendedName>
        <fullName evidence="13">SPX domain-containing protein</fullName>
    </recommendedName>
</protein>
<evidence type="ECO:0000256" key="2">
    <source>
        <dbReference type="ARBA" id="ARBA00009665"/>
    </source>
</evidence>
<feature type="transmembrane region" description="Helical" evidence="8">
    <location>
        <begin position="684"/>
        <end position="704"/>
    </location>
</feature>
<feature type="transmembrane region" description="Helical" evidence="8">
    <location>
        <begin position="414"/>
        <end position="433"/>
    </location>
</feature>
<dbReference type="GO" id="GO:0005886">
    <property type="term" value="C:plasma membrane"/>
    <property type="evidence" value="ECO:0007669"/>
    <property type="project" value="TreeGrafter"/>
</dbReference>
<dbReference type="GO" id="GO:0016036">
    <property type="term" value="P:cellular response to phosphate starvation"/>
    <property type="evidence" value="ECO:0007669"/>
    <property type="project" value="TreeGrafter"/>
</dbReference>
<dbReference type="InterPro" id="IPR004342">
    <property type="entry name" value="EXS_C"/>
</dbReference>
<comment type="caution">
    <text evidence="11">The sequence shown here is derived from an EMBL/GenBank/DDBJ whole genome shotgun (WGS) entry which is preliminary data.</text>
</comment>
<evidence type="ECO:0000256" key="6">
    <source>
        <dbReference type="SAM" id="Coils"/>
    </source>
</evidence>
<feature type="coiled-coil region" evidence="6">
    <location>
        <begin position="163"/>
        <end position="190"/>
    </location>
</feature>
<evidence type="ECO:0000256" key="3">
    <source>
        <dbReference type="ARBA" id="ARBA00022692"/>
    </source>
</evidence>
<keyword evidence="4 8" id="KW-1133">Transmembrane helix</keyword>
<dbReference type="GO" id="GO:0005794">
    <property type="term" value="C:Golgi apparatus"/>
    <property type="evidence" value="ECO:0007669"/>
    <property type="project" value="TreeGrafter"/>
</dbReference>
<proteinExistence type="inferred from homology"/>
<comment type="subcellular location">
    <subcellularLocation>
        <location evidence="1">Membrane</location>
        <topology evidence="1">Multi-pass membrane protein</topology>
    </subcellularLocation>
</comment>
<accession>A0A1J8QR11</accession>
<feature type="transmembrane region" description="Helical" evidence="8">
    <location>
        <begin position="445"/>
        <end position="469"/>
    </location>
</feature>
<keyword evidence="5 8" id="KW-0472">Membrane</keyword>
<dbReference type="GO" id="GO:0000822">
    <property type="term" value="F:inositol hexakisphosphate binding"/>
    <property type="evidence" value="ECO:0007669"/>
    <property type="project" value="TreeGrafter"/>
</dbReference>
<dbReference type="PROSITE" id="PS51382">
    <property type="entry name" value="SPX"/>
    <property type="match status" value="1"/>
</dbReference>
<reference evidence="11 12" key="1">
    <citation type="submission" date="2016-03" db="EMBL/GenBank/DDBJ databases">
        <title>Comparative genomics of the ectomycorrhizal sister species Rhizopogon vinicolor and Rhizopogon vesiculosus (Basidiomycota: Boletales) reveals a divergence of the mating type B locus.</title>
        <authorList>
            <person name="Mujic A.B."/>
            <person name="Kuo A."/>
            <person name="Tritt A."/>
            <person name="Lipzen A."/>
            <person name="Chen C."/>
            <person name="Johnson J."/>
            <person name="Sharma A."/>
            <person name="Barry K."/>
            <person name="Grigoriev I.V."/>
            <person name="Spatafora J.W."/>
        </authorList>
    </citation>
    <scope>NUCLEOTIDE SEQUENCE [LARGE SCALE GENOMIC DNA]</scope>
    <source>
        <strain evidence="11 12">AM-OR11-056</strain>
    </source>
</reference>
<gene>
    <name evidence="11" type="ORF">AZE42_04067</name>
</gene>
<organism evidence="11 12">
    <name type="scientific">Rhizopogon vesiculosus</name>
    <dbReference type="NCBI Taxonomy" id="180088"/>
    <lineage>
        <taxon>Eukaryota</taxon>
        <taxon>Fungi</taxon>
        <taxon>Dikarya</taxon>
        <taxon>Basidiomycota</taxon>
        <taxon>Agaricomycotina</taxon>
        <taxon>Agaricomycetes</taxon>
        <taxon>Agaricomycetidae</taxon>
        <taxon>Boletales</taxon>
        <taxon>Suillineae</taxon>
        <taxon>Rhizopogonaceae</taxon>
        <taxon>Rhizopogon</taxon>
    </lineage>
</organism>
<evidence type="ECO:0000256" key="4">
    <source>
        <dbReference type="ARBA" id="ARBA00022989"/>
    </source>
</evidence>
<sequence>MKFARYLHDTQTSEWKKAYIDYRGLKKCIGAIRAEQIAKQSSTGATDIDHIHKQITEDEAYMMHSIASHSDTPVEGATTSGAASAIPMQRRNSRRVPTLTVVMHGIPLPHRLTDTTLQGDPFPPKTPLPLHALIPLLPPLHTKFFELLDSELEKIDSFYAEREKEMQDRGEQLKEQLNELVHRQKSYESNAKTTTPSWPAQAHRSLQAALFALSQWNSHHHVDADKSDNQPGLVASESGQGGPLETVNGRASNGAKESQLPVCTANEPTKRSLPPTRATGNVPLRNGGSPPPKHEFGPHEYQHAKKSLKKAAVEYYRCVPFTFASFRDILNLTGFRKALKKYGKVTKVSAQAAYMKERVEPSAFASGATVSSMLREMEELFAARFERGDKKKAITRLRVGTHQKSHHFSTFRTGMWLGSCIPATVAGLILSQQGNTRFSLPSWDILLFIYSILLIPVLLALLVGLNLVVWARERINYVFIFEFNVRSRLDHREYFELPAFLLCALAYCFLLSFLQVGPPLIWPLVWLALVLLVMNFLWSRSRWWFLKNFAKLGTSGFRTVEFTDFWLGDQLCSLVYSFSNLYFIGCLYTRYFPNVPYYPGSNSTLPGHSSDVFFHSSSSLVERDGGGPILEVFSSAYDPAIQQAWATCGSENNWRPYFVLATLPFMVRFLQSLRRYGGSKLPTHLINAGKYGMGMVYYLCYFLWRRDGNVASGGTFTLWCLSAIVYALYGCAWDFLMDWSIFKPHAKYPLLRRDLPTYLSIQLYYFALVSNFAIRFIWTFYIPSMSTSFGLRTFIAGFLEMLRRIVWNFYRLENEHLGNMDQYRITHEVPLPYAVGNLHANEDDDDDEEDCENADQAAS</sequence>
<evidence type="ECO:0000256" key="1">
    <source>
        <dbReference type="ARBA" id="ARBA00004141"/>
    </source>
</evidence>
<evidence type="ECO:0000259" key="9">
    <source>
        <dbReference type="PROSITE" id="PS51380"/>
    </source>
</evidence>
<evidence type="ECO:0000259" key="10">
    <source>
        <dbReference type="PROSITE" id="PS51382"/>
    </source>
</evidence>
<evidence type="ECO:0000256" key="7">
    <source>
        <dbReference type="SAM" id="MobiDB-lite"/>
    </source>
</evidence>
<keyword evidence="6" id="KW-0175">Coiled coil</keyword>
<feature type="domain" description="SPX" evidence="10">
    <location>
        <begin position="1"/>
        <end position="356"/>
    </location>
</feature>
<keyword evidence="12" id="KW-1185">Reference proteome</keyword>
<dbReference type="OrthoDB" id="9970435at2759"/>
<evidence type="ECO:0000256" key="5">
    <source>
        <dbReference type="ARBA" id="ARBA00023136"/>
    </source>
</evidence>
<evidence type="ECO:0000313" key="12">
    <source>
        <dbReference type="Proteomes" id="UP000183567"/>
    </source>
</evidence>
<feature type="region of interest" description="Disordered" evidence="7">
    <location>
        <begin position="221"/>
        <end position="291"/>
    </location>
</feature>
<dbReference type="AlphaFoldDB" id="A0A1J8QR11"/>
<name>A0A1J8QR11_9AGAM</name>
<feature type="transmembrane region" description="Helical" evidence="8">
    <location>
        <begin position="716"/>
        <end position="736"/>
    </location>
</feature>
<dbReference type="PANTHER" id="PTHR10783">
    <property type="entry name" value="XENOTROPIC AND POLYTROPIC RETROVIRUS RECEPTOR 1-RELATED"/>
    <property type="match status" value="1"/>
</dbReference>
<evidence type="ECO:0000313" key="11">
    <source>
        <dbReference type="EMBL" id="OJA11834.1"/>
    </source>
</evidence>
<dbReference type="InterPro" id="IPR004331">
    <property type="entry name" value="SPX_dom"/>
</dbReference>
<dbReference type="Pfam" id="PF03105">
    <property type="entry name" value="SPX"/>
    <property type="match status" value="1"/>
</dbReference>
<evidence type="ECO:0008006" key="13">
    <source>
        <dbReference type="Google" id="ProtNLM"/>
    </source>
</evidence>
<feature type="transmembrane region" description="Helical" evidence="8">
    <location>
        <begin position="494"/>
        <end position="514"/>
    </location>
</feature>
<dbReference type="Pfam" id="PF03124">
    <property type="entry name" value="EXS"/>
    <property type="match status" value="2"/>
</dbReference>
<dbReference type="Proteomes" id="UP000183567">
    <property type="component" value="Unassembled WGS sequence"/>
</dbReference>
<evidence type="ECO:0000256" key="8">
    <source>
        <dbReference type="SAM" id="Phobius"/>
    </source>
</evidence>
<feature type="domain" description="EXS" evidence="9">
    <location>
        <begin position="648"/>
        <end position="843"/>
    </location>
</feature>
<dbReference type="CDD" id="cd14475">
    <property type="entry name" value="SPX_SYG1_like"/>
    <property type="match status" value="1"/>
</dbReference>
<comment type="similarity">
    <text evidence="2">Belongs to the SYG1 (TC 2.A.94) family.</text>
</comment>
<dbReference type="PANTHER" id="PTHR10783:SF103">
    <property type="entry name" value="SOLUTE CARRIER FAMILY 53 MEMBER 1"/>
    <property type="match status" value="1"/>
</dbReference>
<keyword evidence="3 8" id="KW-0812">Transmembrane</keyword>